<evidence type="ECO:0000313" key="3">
    <source>
        <dbReference type="Proteomes" id="UP000053660"/>
    </source>
</evidence>
<protein>
    <submittedName>
        <fullName evidence="2">Uncharacterized protein</fullName>
    </submittedName>
</protein>
<name>A0A0B1SJ90_OESDE</name>
<feature type="compositionally biased region" description="Pro residues" evidence="1">
    <location>
        <begin position="92"/>
        <end position="111"/>
    </location>
</feature>
<evidence type="ECO:0000313" key="2">
    <source>
        <dbReference type="EMBL" id="KHJ83275.1"/>
    </source>
</evidence>
<gene>
    <name evidence="2" type="ORF">OESDEN_17028</name>
</gene>
<reference evidence="2 3" key="1">
    <citation type="submission" date="2014-03" db="EMBL/GenBank/DDBJ databases">
        <title>Draft genome of the hookworm Oesophagostomum dentatum.</title>
        <authorList>
            <person name="Mitreva M."/>
        </authorList>
    </citation>
    <scope>NUCLEOTIDE SEQUENCE [LARGE SCALE GENOMIC DNA]</scope>
    <source>
        <strain evidence="2 3">OD-Hann</strain>
    </source>
</reference>
<accession>A0A0B1SJ90</accession>
<dbReference type="EMBL" id="KN574253">
    <property type="protein sequence ID" value="KHJ83275.1"/>
    <property type="molecule type" value="Genomic_DNA"/>
</dbReference>
<dbReference type="Proteomes" id="UP000053660">
    <property type="component" value="Unassembled WGS sequence"/>
</dbReference>
<dbReference type="OrthoDB" id="10448458at2759"/>
<organism evidence="2 3">
    <name type="scientific">Oesophagostomum dentatum</name>
    <name type="common">Nodular worm</name>
    <dbReference type="NCBI Taxonomy" id="61180"/>
    <lineage>
        <taxon>Eukaryota</taxon>
        <taxon>Metazoa</taxon>
        <taxon>Ecdysozoa</taxon>
        <taxon>Nematoda</taxon>
        <taxon>Chromadorea</taxon>
        <taxon>Rhabditida</taxon>
        <taxon>Rhabditina</taxon>
        <taxon>Rhabditomorpha</taxon>
        <taxon>Strongyloidea</taxon>
        <taxon>Strongylidae</taxon>
        <taxon>Oesophagostomum</taxon>
    </lineage>
</organism>
<evidence type="ECO:0000256" key="1">
    <source>
        <dbReference type="SAM" id="MobiDB-lite"/>
    </source>
</evidence>
<feature type="region of interest" description="Disordered" evidence="1">
    <location>
        <begin position="22"/>
        <end position="111"/>
    </location>
</feature>
<sequence length="188" mass="20533">MGLLAKEVLAEIPLQLTSYMKKRNISPRPPDNPFPKDAEAVFQPSKPPPSAYPALAPHYSGQPAPYPGMQPVAQQYTGLPPQYPSASQMPQPSIPGYPSQIPPQPQPMGYPYPMPSQPVPYPALYQPFPMYPPTAMPYPSQPGMALPPGYIPQPAYLQGAAPTAPPIDLDEIKPELVVPRMKNLNLQQ</sequence>
<proteinExistence type="predicted"/>
<keyword evidence="3" id="KW-1185">Reference proteome</keyword>
<dbReference type="AlphaFoldDB" id="A0A0B1SJ90"/>